<protein>
    <submittedName>
        <fullName evidence="1">Coenzyme F420-reducing hydrogenase alpha subunit</fullName>
    </submittedName>
</protein>
<dbReference type="RefSeq" id="WP_086781903.1">
    <property type="nucleotide sequence ID" value="NZ_JAGIOO010000001.1"/>
</dbReference>
<dbReference type="PANTHER" id="PTHR43600:SF4">
    <property type="entry name" value="CYTOSOLIC NIFE-HYDROGENASE, ALPHA SUBUNIT"/>
    <property type="match status" value="1"/>
</dbReference>
<dbReference type="InterPro" id="IPR029014">
    <property type="entry name" value="NiFe-Hase_large"/>
</dbReference>
<dbReference type="EMBL" id="JAGIOO010000001">
    <property type="protein sequence ID" value="MBP2472075.1"/>
    <property type="molecule type" value="Genomic_DNA"/>
</dbReference>
<reference evidence="1 2" key="1">
    <citation type="submission" date="2021-03" db="EMBL/GenBank/DDBJ databases">
        <title>Sequencing the genomes of 1000 actinobacteria strains.</title>
        <authorList>
            <person name="Klenk H.-P."/>
        </authorList>
    </citation>
    <scope>NUCLEOTIDE SEQUENCE [LARGE SCALE GENOMIC DNA]</scope>
    <source>
        <strain evidence="1 2">DSM 44580</strain>
    </source>
</reference>
<proteinExistence type="predicted"/>
<sequence length="433" mass="46588">MPVSHRGHRQLTVSGLTRVEGEGSLRVRVRDGRVRSVALEIYEPPRFFEAFLRGRAHTEPPDITARICGICPVAYQLTACQAIEDACGVPVGGQLAALRRLLYCGEWIASHALHIHLLHAPDFLGHPDALSLARQDRAVVERGLALKQAGNSILELVGGRAIHPVNVRLGGFYRPPGRAELTALAAGLRESLEQAVATVAWVADFDFPDLVLPHEFLALHEPGRYAIEAGTPRTGSGRSWPLREFTDHVAEYQVPHSTALHAALDGEPYLVGPLARYAISSASLSPTAREVAAAAGLGPVCRNPFQAIVVRAVEIVHALEEALALIRDYEPPETAAVAVPPRAAVGHGATEAPRGLLYHRYALDGNGLVASADIVPPTAQNQAAIEADLLRVAQQNLHLDDEALTSLCERAIRNHDPCISCSAHFLDLTVDRG</sequence>
<name>A0ABS5A8P2_9PSEU</name>
<dbReference type="Pfam" id="PF00374">
    <property type="entry name" value="NiFeSe_Hases"/>
    <property type="match status" value="2"/>
</dbReference>
<gene>
    <name evidence="1" type="ORF">JOF53_000947</name>
</gene>
<comment type="caution">
    <text evidence="1">The sequence shown here is derived from an EMBL/GenBank/DDBJ whole genome shotgun (WGS) entry which is preliminary data.</text>
</comment>
<evidence type="ECO:0000313" key="2">
    <source>
        <dbReference type="Proteomes" id="UP001519363"/>
    </source>
</evidence>
<dbReference type="Gene3D" id="1.10.645.10">
    <property type="entry name" value="Cytochrome-c3 Hydrogenase, chain B"/>
    <property type="match status" value="1"/>
</dbReference>
<accession>A0ABS5A8P2</accession>
<dbReference type="PANTHER" id="PTHR43600">
    <property type="entry name" value="COENZYME F420 HYDROGENASE, SUBUNIT ALPHA"/>
    <property type="match status" value="1"/>
</dbReference>
<dbReference type="Proteomes" id="UP001519363">
    <property type="component" value="Unassembled WGS sequence"/>
</dbReference>
<evidence type="ECO:0000313" key="1">
    <source>
        <dbReference type="EMBL" id="MBP2472075.1"/>
    </source>
</evidence>
<dbReference type="InterPro" id="IPR001501">
    <property type="entry name" value="Ni-dep_hyd_lsu"/>
</dbReference>
<dbReference type="SUPFAM" id="SSF56762">
    <property type="entry name" value="HydB/Nqo4-like"/>
    <property type="match status" value="1"/>
</dbReference>
<organism evidence="1 2">
    <name type="scientific">Crossiella equi</name>
    <dbReference type="NCBI Taxonomy" id="130796"/>
    <lineage>
        <taxon>Bacteria</taxon>
        <taxon>Bacillati</taxon>
        <taxon>Actinomycetota</taxon>
        <taxon>Actinomycetes</taxon>
        <taxon>Pseudonocardiales</taxon>
        <taxon>Pseudonocardiaceae</taxon>
        <taxon>Crossiella</taxon>
    </lineage>
</organism>
<keyword evidence="2" id="KW-1185">Reference proteome</keyword>